<comment type="caution">
    <text evidence="1">The sequence shown here is derived from an EMBL/GenBank/DDBJ whole genome shotgun (WGS) entry which is preliminary data.</text>
</comment>
<keyword evidence="1" id="KW-0269">Exonuclease</keyword>
<proteinExistence type="predicted"/>
<dbReference type="AlphaFoldDB" id="A0AB35PMN1"/>
<evidence type="ECO:0000313" key="1">
    <source>
        <dbReference type="EMBL" id="MDR4181119.1"/>
    </source>
</evidence>
<protein>
    <submittedName>
        <fullName evidence="1">Single-stranded DNA exonuclease RecJ</fullName>
    </submittedName>
</protein>
<reference evidence="1" key="1">
    <citation type="submission" date="2019-07" db="EMBL/GenBank/DDBJ databases">
        <title>Phylogenomic Reclassification of ATCC Bacillus Strains and Various Taxa within the Genus Bacillus.</title>
        <authorList>
            <person name="Riojas M.A."/>
            <person name="Frank A.M."/>
            <person name="Fenn S.L."/>
            <person name="King S.P."/>
            <person name="Brower S.M."/>
            <person name="Hazbon M.H."/>
        </authorList>
    </citation>
    <scope>NUCLEOTIDE SEQUENCE</scope>
    <source>
        <strain evidence="1">ATCC 35646</strain>
    </source>
</reference>
<dbReference type="EMBL" id="VKQN01000160">
    <property type="protein sequence ID" value="MDR4181119.1"/>
    <property type="molecule type" value="Genomic_DNA"/>
</dbReference>
<evidence type="ECO:0000313" key="2">
    <source>
        <dbReference type="Proteomes" id="UP001181533"/>
    </source>
</evidence>
<name>A0AB35PMN1_BACTU</name>
<dbReference type="Proteomes" id="UP001181533">
    <property type="component" value="Unassembled WGS sequence"/>
</dbReference>
<gene>
    <name evidence="1" type="ORF">FO599_35140</name>
</gene>
<keyword evidence="1" id="KW-0378">Hydrolase</keyword>
<sequence length="86" mass="10209">ESTNQIHTVRNLAKARELLKDLAYTKQFLRQMYKHYIRSTGLKLCTVDCRDPYQEYKVDGLKVKWVEKEENVRKGFILPLMSKGFV</sequence>
<accession>A0AB35PMN1</accession>
<feature type="non-terminal residue" evidence="1">
    <location>
        <position position="1"/>
    </location>
</feature>
<keyword evidence="1" id="KW-0540">Nuclease</keyword>
<organism evidence="1 2">
    <name type="scientific">Bacillus thuringiensis</name>
    <dbReference type="NCBI Taxonomy" id="1428"/>
    <lineage>
        <taxon>Bacteria</taxon>
        <taxon>Bacillati</taxon>
        <taxon>Bacillota</taxon>
        <taxon>Bacilli</taxon>
        <taxon>Bacillales</taxon>
        <taxon>Bacillaceae</taxon>
        <taxon>Bacillus</taxon>
        <taxon>Bacillus cereus group</taxon>
    </lineage>
</organism>
<dbReference type="GO" id="GO:0004527">
    <property type="term" value="F:exonuclease activity"/>
    <property type="evidence" value="ECO:0007669"/>
    <property type="project" value="UniProtKB-KW"/>
</dbReference>